<dbReference type="OrthoDB" id="9810247at2"/>
<dbReference type="CDD" id="cd02440">
    <property type="entry name" value="AdoMet_MTases"/>
    <property type="match status" value="1"/>
</dbReference>
<dbReference type="AlphaFoldDB" id="A0A4V3JX44"/>
<keyword evidence="1" id="KW-0808">Transferase</keyword>
<proteinExistence type="predicted"/>
<dbReference type="PANTHER" id="PTHR43861:SF6">
    <property type="entry name" value="METHYLTRANSFERASE TYPE 11"/>
    <property type="match status" value="1"/>
</dbReference>
<keyword evidence="1" id="KW-0489">Methyltransferase</keyword>
<keyword evidence="2" id="KW-1185">Reference proteome</keyword>
<dbReference type="Proteomes" id="UP000298264">
    <property type="component" value="Unassembled WGS sequence"/>
</dbReference>
<accession>A0A4V3JX44</accession>
<organism evidence="1 2">
    <name type="scientific">Leptospira ilyithenensis</name>
    <dbReference type="NCBI Taxonomy" id="2484901"/>
    <lineage>
        <taxon>Bacteria</taxon>
        <taxon>Pseudomonadati</taxon>
        <taxon>Spirochaetota</taxon>
        <taxon>Spirochaetia</taxon>
        <taxon>Leptospirales</taxon>
        <taxon>Leptospiraceae</taxon>
        <taxon>Leptospira</taxon>
    </lineage>
</organism>
<protein>
    <submittedName>
        <fullName evidence="1">Class I SAM-dependent methyltransferase</fullName>
    </submittedName>
</protein>
<gene>
    <name evidence="1" type="ORF">EHS11_11010</name>
</gene>
<sequence length="303" mass="34861">MEMVSCNTCGNTKFKSLFSKESPLGESFQIVKCNVCSLVQVNPQPSLAEVIRYYSDSYFTQRTDRGYDNYYSDKIKTEISRVFRLNLQDLKFFGWEDDYKKSSLEKERTDTKLRSLDIGCAAGYFVDYMRGRGYSSYGIEVADGPVKFARETLGLEVYQEDFLSWDKNFQNQFDVITLWATIEHLHKPKETLEKIFRHLRPGGCLVLSTCRYGILAKFLGPNWRYLNVPEHLYYYSLSGLLKVLKNIGFESPISLSYGSGFTSKPNAGVFYKLAKKFADWLVKKINQGDMLAVLLRKPMGTLS</sequence>
<evidence type="ECO:0000313" key="1">
    <source>
        <dbReference type="EMBL" id="TGN10081.1"/>
    </source>
</evidence>
<evidence type="ECO:0000313" key="2">
    <source>
        <dbReference type="Proteomes" id="UP000298264"/>
    </source>
</evidence>
<dbReference type="Gene3D" id="3.40.50.150">
    <property type="entry name" value="Vaccinia Virus protein VP39"/>
    <property type="match status" value="1"/>
</dbReference>
<dbReference type="EMBL" id="RQHV01000049">
    <property type="protein sequence ID" value="TGN10081.1"/>
    <property type="molecule type" value="Genomic_DNA"/>
</dbReference>
<dbReference type="InterPro" id="IPR029063">
    <property type="entry name" value="SAM-dependent_MTases_sf"/>
</dbReference>
<dbReference type="GO" id="GO:0008168">
    <property type="term" value="F:methyltransferase activity"/>
    <property type="evidence" value="ECO:0007669"/>
    <property type="project" value="UniProtKB-KW"/>
</dbReference>
<dbReference type="GO" id="GO:0032259">
    <property type="term" value="P:methylation"/>
    <property type="evidence" value="ECO:0007669"/>
    <property type="project" value="UniProtKB-KW"/>
</dbReference>
<reference evidence="1" key="1">
    <citation type="journal article" date="2019" name="PLoS Negl. Trop. Dis.">
        <title>Revisiting the worldwide diversity of Leptospira species in the environment.</title>
        <authorList>
            <person name="Vincent A.T."/>
            <person name="Schiettekatte O."/>
            <person name="Bourhy P."/>
            <person name="Veyrier F.J."/>
            <person name="Picardeau M."/>
        </authorList>
    </citation>
    <scope>NUCLEOTIDE SEQUENCE [LARGE SCALE GENOMIC DNA]</scope>
    <source>
        <strain evidence="1">201400974</strain>
    </source>
</reference>
<dbReference type="RefSeq" id="WP_135764461.1">
    <property type="nucleotide sequence ID" value="NZ_RQHV01000049.1"/>
</dbReference>
<comment type="caution">
    <text evidence="1">The sequence shown here is derived from an EMBL/GenBank/DDBJ whole genome shotgun (WGS) entry which is preliminary data.</text>
</comment>
<name>A0A4V3JX44_9LEPT</name>
<dbReference type="Pfam" id="PF13489">
    <property type="entry name" value="Methyltransf_23"/>
    <property type="match status" value="1"/>
</dbReference>
<dbReference type="SUPFAM" id="SSF53335">
    <property type="entry name" value="S-adenosyl-L-methionine-dependent methyltransferases"/>
    <property type="match status" value="1"/>
</dbReference>
<dbReference type="PANTHER" id="PTHR43861">
    <property type="entry name" value="TRANS-ACONITATE 2-METHYLTRANSFERASE-RELATED"/>
    <property type="match status" value="1"/>
</dbReference>